<accession>A0A944CMF5</accession>
<gene>
    <name evidence="2" type="ORF">DYI25_14830</name>
</gene>
<name>A0A944CMF5_9BACI</name>
<keyword evidence="1" id="KW-0472">Membrane</keyword>
<feature type="transmembrane region" description="Helical" evidence="1">
    <location>
        <begin position="80"/>
        <end position="99"/>
    </location>
</feature>
<keyword evidence="3" id="KW-1185">Reference proteome</keyword>
<protein>
    <submittedName>
        <fullName evidence="2">Uncharacterized protein</fullName>
    </submittedName>
</protein>
<evidence type="ECO:0000313" key="2">
    <source>
        <dbReference type="EMBL" id="MBS8265699.1"/>
    </source>
</evidence>
<dbReference type="EMBL" id="QTKX01000002">
    <property type="protein sequence ID" value="MBS8265699.1"/>
    <property type="molecule type" value="Genomic_DNA"/>
</dbReference>
<evidence type="ECO:0000256" key="1">
    <source>
        <dbReference type="SAM" id="Phobius"/>
    </source>
</evidence>
<reference evidence="2 3" key="1">
    <citation type="journal article" date="2021" name="Microorganisms">
        <title>Bacterial Dimethylsulfoniopropionate Biosynthesis in the East China Sea.</title>
        <authorList>
            <person name="Liu J."/>
            <person name="Zhang Y."/>
            <person name="Liu J."/>
            <person name="Zhong H."/>
            <person name="Williams B.T."/>
            <person name="Zheng Y."/>
            <person name="Curson A.R.J."/>
            <person name="Sun C."/>
            <person name="Sun H."/>
            <person name="Song D."/>
            <person name="Wagner Mackenzie B."/>
            <person name="Bermejo Martinez A."/>
            <person name="Todd J.D."/>
            <person name="Zhang X.H."/>
        </authorList>
    </citation>
    <scope>NUCLEOTIDE SEQUENCE [LARGE SCALE GENOMIC DNA]</scope>
    <source>
        <strain evidence="2 3">ESS08</strain>
    </source>
</reference>
<evidence type="ECO:0000313" key="3">
    <source>
        <dbReference type="Proteomes" id="UP000761411"/>
    </source>
</evidence>
<keyword evidence="1" id="KW-0812">Transmembrane</keyword>
<comment type="caution">
    <text evidence="2">The sequence shown here is derived from an EMBL/GenBank/DDBJ whole genome shotgun (WGS) entry which is preliminary data.</text>
</comment>
<keyword evidence="1" id="KW-1133">Transmembrane helix</keyword>
<organism evidence="2 3">
    <name type="scientific">Mesobacillus boroniphilus</name>
    <dbReference type="NCBI Taxonomy" id="308892"/>
    <lineage>
        <taxon>Bacteria</taxon>
        <taxon>Bacillati</taxon>
        <taxon>Bacillota</taxon>
        <taxon>Bacilli</taxon>
        <taxon>Bacillales</taxon>
        <taxon>Bacillaceae</taxon>
        <taxon>Mesobacillus</taxon>
    </lineage>
</organism>
<dbReference type="AlphaFoldDB" id="A0A944CMF5"/>
<proteinExistence type="predicted"/>
<sequence>MRKQGDVPFAPFFYLFDGICHSLEFVAKAWPYKKINIFIDKVRNASTTIKTISSKLNQLEYQLFSLNYAVDSRIKARKGIGSSILLALFPAAVLGISMICVKEGGTTE</sequence>
<dbReference type="Proteomes" id="UP000761411">
    <property type="component" value="Unassembled WGS sequence"/>
</dbReference>